<gene>
    <name evidence="2" type="ORF">HKD39_14690</name>
</gene>
<organism evidence="2 3">
    <name type="scientific">Nakamurella aerolata</name>
    <dbReference type="NCBI Taxonomy" id="1656892"/>
    <lineage>
        <taxon>Bacteria</taxon>
        <taxon>Bacillati</taxon>
        <taxon>Actinomycetota</taxon>
        <taxon>Actinomycetes</taxon>
        <taxon>Nakamurellales</taxon>
        <taxon>Nakamurellaceae</taxon>
        <taxon>Nakamurella</taxon>
    </lineage>
</organism>
<dbReference type="AlphaFoldDB" id="A0A849A8S5"/>
<feature type="compositionally biased region" description="Gly residues" evidence="1">
    <location>
        <begin position="288"/>
        <end position="298"/>
    </location>
</feature>
<feature type="region of interest" description="Disordered" evidence="1">
    <location>
        <begin position="275"/>
        <end position="298"/>
    </location>
</feature>
<dbReference type="EMBL" id="JABEND010000009">
    <property type="protein sequence ID" value="NNG36935.1"/>
    <property type="molecule type" value="Genomic_DNA"/>
</dbReference>
<accession>A0A849A8S5</accession>
<dbReference type="RefSeq" id="WP_171200642.1">
    <property type="nucleotide sequence ID" value="NZ_JABEND010000009.1"/>
</dbReference>
<proteinExistence type="predicted"/>
<sequence>MRSLWSRLPAVGLGAAWDRVEDDALGLLTAGQAAAASEASAYVPAVLAELGLPDNPTTRVDRSSVVGVAASGVPLLDLLRFPVQRALADMDDGLEPLAAKASGGKLLEGIAQTQVVDAGRAIESVESVVRPAVTGYVRMLRLPSCARCAILAGRFYRWSAGFQRHPRCDCVHVPASEDVAGDMRTDPAAAIRAGRVHGLSQADLKAIVEDGADPARVVNANKGMGTGQVFGVPGIKTTAAGFVGKDKKLIRLRPESIYRLADGDRDEAMRLLRAHGYTTDAPKPKAAAGGGGGKPPRH</sequence>
<evidence type="ECO:0000313" key="3">
    <source>
        <dbReference type="Proteomes" id="UP000562984"/>
    </source>
</evidence>
<dbReference type="Proteomes" id="UP000562984">
    <property type="component" value="Unassembled WGS sequence"/>
</dbReference>
<comment type="caution">
    <text evidence="2">The sequence shown here is derived from an EMBL/GenBank/DDBJ whole genome shotgun (WGS) entry which is preliminary data.</text>
</comment>
<protein>
    <submittedName>
        <fullName evidence="2">Uncharacterized protein</fullName>
    </submittedName>
</protein>
<evidence type="ECO:0000256" key="1">
    <source>
        <dbReference type="SAM" id="MobiDB-lite"/>
    </source>
</evidence>
<reference evidence="2 3" key="1">
    <citation type="submission" date="2020-05" db="EMBL/GenBank/DDBJ databases">
        <title>Nakamurella sp. DB0629 isolated from air conditioner.</title>
        <authorList>
            <person name="Kim D.H."/>
            <person name="Kim D.-U."/>
        </authorList>
    </citation>
    <scope>NUCLEOTIDE SEQUENCE [LARGE SCALE GENOMIC DNA]</scope>
    <source>
        <strain evidence="2 3">DB0629</strain>
    </source>
</reference>
<evidence type="ECO:0000313" key="2">
    <source>
        <dbReference type="EMBL" id="NNG36935.1"/>
    </source>
</evidence>
<keyword evidence="3" id="KW-1185">Reference proteome</keyword>
<name>A0A849A8S5_9ACTN</name>